<sequence length="435" mass="44712">MATTDEKRQFTIFQAAFIGLGAMVGAGIFALLGAAGEVAGAAVWLSFLLAGGIAALHGYSFAKLGAKHPSAGGMLEYMARGFGNGHVTAVTAWLVYAANAIVTAMVAVTFGSYASAVVAGQDQTWAKVFSCLLVVAMTALNVAGSTAVARVQSVIVKVVISILVVFAVVTIANMEPSLLAPSGYPGVREIVSSVALTFFAFLGFGVITFTAKDLPDPSRQLPRAMYLALGIATAVYVAVALGVFGTLTVDEVVASGGTALAEAAKPTLGQFGYVLMVVTALFSTSGAVNSGLYPSIGLAGYLASTGQFPPVFGRFVGRRKASVGLLVMAGATLLLVIFFNLNSIASLGSAVALLVFSTVTFAHFRVRRETGASLIVLVVAVVCTLGTFVVFCVTTLAEEPVTALTLVAIVLLSVVMDLLWKRTLRSRGASPGAGR</sequence>
<dbReference type="EMBL" id="BOOJ01000002">
    <property type="protein sequence ID" value="GIH89498.1"/>
    <property type="molecule type" value="Genomic_DNA"/>
</dbReference>
<feature type="transmembrane region" description="Helical" evidence="6">
    <location>
        <begin position="194"/>
        <end position="212"/>
    </location>
</feature>
<organism evidence="7 8">
    <name type="scientific">Planobispora siamensis</name>
    <dbReference type="NCBI Taxonomy" id="936338"/>
    <lineage>
        <taxon>Bacteria</taxon>
        <taxon>Bacillati</taxon>
        <taxon>Actinomycetota</taxon>
        <taxon>Actinomycetes</taxon>
        <taxon>Streptosporangiales</taxon>
        <taxon>Streptosporangiaceae</taxon>
        <taxon>Planobispora</taxon>
    </lineage>
</organism>
<dbReference type="PIRSF" id="PIRSF006060">
    <property type="entry name" value="AA_transporter"/>
    <property type="match status" value="1"/>
</dbReference>
<keyword evidence="4 6" id="KW-1133">Transmembrane helix</keyword>
<accession>A0A8J3S8T6</accession>
<feature type="transmembrane region" description="Helical" evidence="6">
    <location>
        <begin position="87"/>
        <end position="113"/>
    </location>
</feature>
<dbReference type="GO" id="GO:0005886">
    <property type="term" value="C:plasma membrane"/>
    <property type="evidence" value="ECO:0007669"/>
    <property type="project" value="UniProtKB-SubCell"/>
</dbReference>
<dbReference type="PANTHER" id="PTHR42770">
    <property type="entry name" value="AMINO ACID TRANSPORTER-RELATED"/>
    <property type="match status" value="1"/>
</dbReference>
<comment type="caution">
    <text evidence="7">The sequence shown here is derived from an EMBL/GenBank/DDBJ whole genome shotgun (WGS) entry which is preliminary data.</text>
</comment>
<protein>
    <submittedName>
        <fullName evidence="7">Amino acid transporter</fullName>
    </submittedName>
</protein>
<keyword evidence="3 6" id="KW-0812">Transmembrane</keyword>
<feature type="transmembrane region" description="Helical" evidence="6">
    <location>
        <begin position="154"/>
        <end position="174"/>
    </location>
</feature>
<gene>
    <name evidence="7" type="ORF">Psi01_01280</name>
</gene>
<feature type="transmembrane region" description="Helical" evidence="6">
    <location>
        <begin position="267"/>
        <end position="288"/>
    </location>
</feature>
<evidence type="ECO:0000313" key="7">
    <source>
        <dbReference type="EMBL" id="GIH89498.1"/>
    </source>
</evidence>
<feature type="transmembrane region" description="Helical" evidence="6">
    <location>
        <begin position="41"/>
        <end position="66"/>
    </location>
</feature>
<feature type="transmembrane region" description="Helical" evidence="6">
    <location>
        <begin position="321"/>
        <end position="338"/>
    </location>
</feature>
<evidence type="ECO:0000256" key="5">
    <source>
        <dbReference type="ARBA" id="ARBA00023136"/>
    </source>
</evidence>
<dbReference type="InterPro" id="IPR002293">
    <property type="entry name" value="AA/rel_permease1"/>
</dbReference>
<evidence type="ECO:0000256" key="1">
    <source>
        <dbReference type="ARBA" id="ARBA00004651"/>
    </source>
</evidence>
<dbReference type="Pfam" id="PF13520">
    <property type="entry name" value="AA_permease_2"/>
    <property type="match status" value="1"/>
</dbReference>
<feature type="transmembrane region" description="Helical" evidence="6">
    <location>
        <begin position="12"/>
        <end position="35"/>
    </location>
</feature>
<evidence type="ECO:0000256" key="2">
    <source>
        <dbReference type="ARBA" id="ARBA00022475"/>
    </source>
</evidence>
<feature type="transmembrane region" description="Helical" evidence="6">
    <location>
        <begin position="224"/>
        <end position="247"/>
    </location>
</feature>
<feature type="transmembrane region" description="Helical" evidence="6">
    <location>
        <begin position="125"/>
        <end position="142"/>
    </location>
</feature>
<evidence type="ECO:0000256" key="3">
    <source>
        <dbReference type="ARBA" id="ARBA00022692"/>
    </source>
</evidence>
<feature type="transmembrane region" description="Helical" evidence="6">
    <location>
        <begin position="344"/>
        <end position="362"/>
    </location>
</feature>
<evidence type="ECO:0000256" key="6">
    <source>
        <dbReference type="SAM" id="Phobius"/>
    </source>
</evidence>
<dbReference type="GO" id="GO:0022857">
    <property type="term" value="F:transmembrane transporter activity"/>
    <property type="evidence" value="ECO:0007669"/>
    <property type="project" value="InterPro"/>
</dbReference>
<evidence type="ECO:0000256" key="4">
    <source>
        <dbReference type="ARBA" id="ARBA00022989"/>
    </source>
</evidence>
<keyword evidence="5 6" id="KW-0472">Membrane</keyword>
<name>A0A8J3S8T6_9ACTN</name>
<dbReference type="Proteomes" id="UP000619788">
    <property type="component" value="Unassembled WGS sequence"/>
</dbReference>
<comment type="subcellular location">
    <subcellularLocation>
        <location evidence="1">Cell membrane</location>
        <topology evidence="1">Multi-pass membrane protein</topology>
    </subcellularLocation>
</comment>
<evidence type="ECO:0000313" key="8">
    <source>
        <dbReference type="Proteomes" id="UP000619788"/>
    </source>
</evidence>
<proteinExistence type="predicted"/>
<dbReference type="RefSeq" id="WP_204061904.1">
    <property type="nucleotide sequence ID" value="NZ_BOOJ01000002.1"/>
</dbReference>
<dbReference type="Gene3D" id="1.20.1740.10">
    <property type="entry name" value="Amino acid/polyamine transporter I"/>
    <property type="match status" value="1"/>
</dbReference>
<feature type="transmembrane region" description="Helical" evidence="6">
    <location>
        <begin position="374"/>
        <end position="397"/>
    </location>
</feature>
<dbReference type="PANTHER" id="PTHR42770:SF11">
    <property type="entry name" value="INNER MEMBRANE TRANSPORT PROTEIN YBAT"/>
    <property type="match status" value="1"/>
</dbReference>
<dbReference type="AlphaFoldDB" id="A0A8J3S8T6"/>
<dbReference type="InterPro" id="IPR050367">
    <property type="entry name" value="APC_superfamily"/>
</dbReference>
<keyword evidence="8" id="KW-1185">Reference proteome</keyword>
<keyword evidence="2" id="KW-1003">Cell membrane</keyword>
<reference evidence="7 8" key="1">
    <citation type="submission" date="2021-01" db="EMBL/GenBank/DDBJ databases">
        <title>Whole genome shotgun sequence of Planobispora siamensis NBRC 107568.</title>
        <authorList>
            <person name="Komaki H."/>
            <person name="Tamura T."/>
        </authorList>
    </citation>
    <scope>NUCLEOTIDE SEQUENCE [LARGE SCALE GENOMIC DNA]</scope>
    <source>
        <strain evidence="7 8">NBRC 107568</strain>
    </source>
</reference>
<feature type="transmembrane region" description="Helical" evidence="6">
    <location>
        <begin position="403"/>
        <end position="420"/>
    </location>
</feature>